<dbReference type="Gene3D" id="1.10.10.60">
    <property type="entry name" value="Homeodomain-like"/>
    <property type="match status" value="2"/>
</dbReference>
<dbReference type="SMART" id="SM00448">
    <property type="entry name" value="REC"/>
    <property type="match status" value="1"/>
</dbReference>
<protein>
    <recommendedName>
        <fullName evidence="1">Stage 0 sporulation protein A homolog</fullName>
    </recommendedName>
</protein>
<dbReference type="Pfam" id="PF12833">
    <property type="entry name" value="HTH_18"/>
    <property type="match status" value="1"/>
</dbReference>
<comment type="function">
    <text evidence="5">May play the central regulatory role in sporulation. It may be an element of the effector pathway responsible for the activation of sporulation genes in response to nutritional stress. Spo0A may act in concert with spo0H (a sigma factor) to control the expression of some genes that are critical to the sporulation process.</text>
</comment>
<dbReference type="InterPro" id="IPR009057">
    <property type="entry name" value="Homeodomain-like_sf"/>
</dbReference>
<evidence type="ECO:0000256" key="3">
    <source>
        <dbReference type="ARBA" id="ARBA00023125"/>
    </source>
</evidence>
<keyword evidence="4" id="KW-0804">Transcription</keyword>
<keyword evidence="6" id="KW-0597">Phosphoprotein</keyword>
<evidence type="ECO:0000256" key="1">
    <source>
        <dbReference type="ARBA" id="ARBA00018672"/>
    </source>
</evidence>
<dbReference type="InterPro" id="IPR001789">
    <property type="entry name" value="Sig_transdc_resp-reg_receiver"/>
</dbReference>
<organism evidence="9 10">
    <name type="scientific">Acetobacterium malicum</name>
    <dbReference type="NCBI Taxonomy" id="52692"/>
    <lineage>
        <taxon>Bacteria</taxon>
        <taxon>Bacillati</taxon>
        <taxon>Bacillota</taxon>
        <taxon>Clostridia</taxon>
        <taxon>Eubacteriales</taxon>
        <taxon>Eubacteriaceae</taxon>
        <taxon>Acetobacterium</taxon>
    </lineage>
</organism>
<evidence type="ECO:0000256" key="2">
    <source>
        <dbReference type="ARBA" id="ARBA00023015"/>
    </source>
</evidence>
<evidence type="ECO:0000256" key="4">
    <source>
        <dbReference type="ARBA" id="ARBA00023163"/>
    </source>
</evidence>
<sequence>MIKAVICDDEKSALNIIQYFIEAEGFPIEIIGTAANGREALALMQQKKPDLAFLDIQMPIMDGFEVIQKIQGIKVIIITAFDSFEYAQKALRMGASDIISKPIDHEQLREAIQRTIGWNFTGNETVNQILALIHQHFNDKIELSELARQTYCTESHIARLFKKHMGISIISYVHKVRIETAIQMLKNEPISINEIALRTGYQNLNNFYKHFKEFTGETPAAYVQNLINKRG</sequence>
<evidence type="ECO:0000259" key="7">
    <source>
        <dbReference type="PROSITE" id="PS01124"/>
    </source>
</evidence>
<dbReference type="InterPro" id="IPR018060">
    <property type="entry name" value="HTH_AraC"/>
</dbReference>
<dbReference type="Pfam" id="PF00072">
    <property type="entry name" value="Response_reg"/>
    <property type="match status" value="1"/>
</dbReference>
<feature type="domain" description="HTH araC/xylS-type" evidence="7">
    <location>
        <begin position="127"/>
        <end position="225"/>
    </location>
</feature>
<feature type="domain" description="Response regulatory" evidence="8">
    <location>
        <begin position="3"/>
        <end position="116"/>
    </location>
</feature>
<reference evidence="9 10" key="1">
    <citation type="journal article" date="2020" name="mSystems">
        <title>Defining Genomic and Predicted Metabolic Features of the Acetobacterium Genus.</title>
        <authorList>
            <person name="Ross D.E."/>
            <person name="Marshall C.W."/>
            <person name="Gulliver D."/>
            <person name="May H.D."/>
            <person name="Norman R.S."/>
        </authorList>
    </citation>
    <scope>NUCLEOTIDE SEQUENCE [LARGE SCALE GENOMIC DNA]</scope>
    <source>
        <strain evidence="9 10">DSM 4132</strain>
    </source>
</reference>
<dbReference type="EMBL" id="WJBE01000001">
    <property type="protein sequence ID" value="MBC3898457.1"/>
    <property type="molecule type" value="Genomic_DNA"/>
</dbReference>
<evidence type="ECO:0000313" key="10">
    <source>
        <dbReference type="Proteomes" id="UP000622405"/>
    </source>
</evidence>
<dbReference type="InterPro" id="IPR018062">
    <property type="entry name" value="HTH_AraC-typ_CS"/>
</dbReference>
<dbReference type="SMART" id="SM00342">
    <property type="entry name" value="HTH_ARAC"/>
    <property type="match status" value="1"/>
</dbReference>
<accession>A0ABR6YTF0</accession>
<name>A0ABR6YTF0_9FIRM</name>
<dbReference type="InterPro" id="IPR011006">
    <property type="entry name" value="CheY-like_superfamily"/>
</dbReference>
<keyword evidence="10" id="KW-1185">Reference proteome</keyword>
<evidence type="ECO:0000256" key="6">
    <source>
        <dbReference type="PROSITE-ProRule" id="PRU00169"/>
    </source>
</evidence>
<dbReference type="RefSeq" id="WP_186893105.1">
    <property type="nucleotide sequence ID" value="NZ_WJBE01000001.1"/>
</dbReference>
<dbReference type="PANTHER" id="PTHR43280">
    <property type="entry name" value="ARAC-FAMILY TRANSCRIPTIONAL REGULATOR"/>
    <property type="match status" value="1"/>
</dbReference>
<dbReference type="SUPFAM" id="SSF52172">
    <property type="entry name" value="CheY-like"/>
    <property type="match status" value="1"/>
</dbReference>
<keyword evidence="3" id="KW-0238">DNA-binding</keyword>
<dbReference type="SUPFAM" id="SSF46689">
    <property type="entry name" value="Homeodomain-like"/>
    <property type="match status" value="1"/>
</dbReference>
<dbReference type="Proteomes" id="UP000622405">
    <property type="component" value="Unassembled WGS sequence"/>
</dbReference>
<comment type="caution">
    <text evidence="9">The sequence shown here is derived from an EMBL/GenBank/DDBJ whole genome shotgun (WGS) entry which is preliminary data.</text>
</comment>
<dbReference type="PROSITE" id="PS00041">
    <property type="entry name" value="HTH_ARAC_FAMILY_1"/>
    <property type="match status" value="1"/>
</dbReference>
<proteinExistence type="predicted"/>
<gene>
    <name evidence="9" type="ORF">GH811_02340</name>
</gene>
<evidence type="ECO:0000259" key="8">
    <source>
        <dbReference type="PROSITE" id="PS50110"/>
    </source>
</evidence>
<dbReference type="PROSITE" id="PS01124">
    <property type="entry name" value="HTH_ARAC_FAMILY_2"/>
    <property type="match status" value="1"/>
</dbReference>
<dbReference type="CDD" id="cd17536">
    <property type="entry name" value="REC_YesN-like"/>
    <property type="match status" value="1"/>
</dbReference>
<feature type="modified residue" description="4-aspartylphosphate" evidence="6">
    <location>
        <position position="55"/>
    </location>
</feature>
<evidence type="ECO:0000313" key="9">
    <source>
        <dbReference type="EMBL" id="MBC3898457.1"/>
    </source>
</evidence>
<dbReference type="PROSITE" id="PS50110">
    <property type="entry name" value="RESPONSE_REGULATORY"/>
    <property type="match status" value="1"/>
</dbReference>
<evidence type="ECO:0000256" key="5">
    <source>
        <dbReference type="ARBA" id="ARBA00024867"/>
    </source>
</evidence>
<dbReference type="Gene3D" id="3.40.50.2300">
    <property type="match status" value="1"/>
</dbReference>
<dbReference type="PANTHER" id="PTHR43280:SF2">
    <property type="entry name" value="HTH-TYPE TRANSCRIPTIONAL REGULATOR EXSA"/>
    <property type="match status" value="1"/>
</dbReference>
<keyword evidence="2" id="KW-0805">Transcription regulation</keyword>